<dbReference type="Proteomes" id="UP000037685">
    <property type="component" value="Unassembled WGS sequence"/>
</dbReference>
<dbReference type="EC" id="2.4.1.305" evidence="2"/>
<sequence length="238" mass="25814">MGPTLSVVIPTRNRPHLLRGALLSLLRQTYPAFEAVVAEDGDGEGLGVVEALGDPRLKGVWSGGRGQVAARLRALEVAQGDLVLFLDDDDLLLDPAYLYRVARALKGGAGVAYSGGLFLTPSRDIPYEPGPLGPWLLKDNRILASGTALSRKALHDLGGLDPQMGHYWDWDLWLRAYRAGLPFRYLPGPNVGVRVHGENQSYGANLEERRRDLEALMAKHGLAGIALKDHLQLALTGL</sequence>
<dbReference type="InterPro" id="IPR050834">
    <property type="entry name" value="Glycosyltransf_2"/>
</dbReference>
<dbReference type="PANTHER" id="PTHR43685:SF2">
    <property type="entry name" value="GLYCOSYLTRANSFERASE 2-LIKE DOMAIN-CONTAINING PROTEIN"/>
    <property type="match status" value="1"/>
</dbReference>
<keyword evidence="2" id="KW-0808">Transferase</keyword>
<protein>
    <submittedName>
        <fullName evidence="2">UDP-Glc:alpha-D-GlcNAc-diphosphoundecaprenol beta-1,3-glucosyltransferase WfgD</fullName>
        <ecNumber evidence="2">2.4.1.305</ecNumber>
    </submittedName>
</protein>
<dbReference type="AlphaFoldDB" id="A0A0N0BM95"/>
<dbReference type="PANTHER" id="PTHR43685">
    <property type="entry name" value="GLYCOSYLTRANSFERASE"/>
    <property type="match status" value="1"/>
</dbReference>
<dbReference type="InterPro" id="IPR029044">
    <property type="entry name" value="Nucleotide-diphossugar_trans"/>
</dbReference>
<dbReference type="SUPFAM" id="SSF53448">
    <property type="entry name" value="Nucleotide-diphospho-sugar transferases"/>
    <property type="match status" value="1"/>
</dbReference>
<accession>A0A0N0BM95</accession>
<dbReference type="GO" id="GO:0016757">
    <property type="term" value="F:glycosyltransferase activity"/>
    <property type="evidence" value="ECO:0007669"/>
    <property type="project" value="UniProtKB-KW"/>
</dbReference>
<evidence type="ECO:0000313" key="3">
    <source>
        <dbReference type="Proteomes" id="UP000037685"/>
    </source>
</evidence>
<dbReference type="Pfam" id="PF00535">
    <property type="entry name" value="Glycos_transf_2"/>
    <property type="match status" value="1"/>
</dbReference>
<feature type="domain" description="Glycosyltransferase 2-like" evidence="1">
    <location>
        <begin position="6"/>
        <end position="113"/>
    </location>
</feature>
<dbReference type="EMBL" id="LHCI01000106">
    <property type="protein sequence ID" value="KOX90700.1"/>
    <property type="molecule type" value="Genomic_DNA"/>
</dbReference>
<comment type="caution">
    <text evidence="2">The sequence shown here is derived from an EMBL/GenBank/DDBJ whole genome shotgun (WGS) entry which is preliminary data.</text>
</comment>
<keyword evidence="2" id="KW-0328">Glycosyltransferase</keyword>
<name>A0A0N0BM95_THEAQ</name>
<organism evidence="2 3">
    <name type="scientific">Thermus aquaticus</name>
    <dbReference type="NCBI Taxonomy" id="271"/>
    <lineage>
        <taxon>Bacteria</taxon>
        <taxon>Thermotogati</taxon>
        <taxon>Deinococcota</taxon>
        <taxon>Deinococci</taxon>
        <taxon>Thermales</taxon>
        <taxon>Thermaceae</taxon>
        <taxon>Thermus</taxon>
    </lineage>
</organism>
<dbReference type="Gene3D" id="3.90.550.10">
    <property type="entry name" value="Spore Coat Polysaccharide Biosynthesis Protein SpsA, Chain A"/>
    <property type="match status" value="1"/>
</dbReference>
<reference evidence="2 3" key="1">
    <citation type="submission" date="2015-07" db="EMBL/GenBank/DDBJ databases">
        <authorList>
            <person name="Noorani M."/>
        </authorList>
    </citation>
    <scope>NUCLEOTIDE SEQUENCE [LARGE SCALE GENOMIC DNA]</scope>
    <source>
        <strain evidence="3">ATCC 25104 / DSM 625 / JCM 10724 / NBRC 103206 / NCIMB 11243 / YT-1</strain>
    </source>
</reference>
<proteinExistence type="predicted"/>
<evidence type="ECO:0000259" key="1">
    <source>
        <dbReference type="Pfam" id="PF00535"/>
    </source>
</evidence>
<gene>
    <name evidence="2" type="primary">wfgD</name>
    <name evidence="2" type="ORF">BVI061214_01894</name>
</gene>
<dbReference type="RefSeq" id="WP_053768205.1">
    <property type="nucleotide sequence ID" value="NZ_LHCI01000106.1"/>
</dbReference>
<dbReference type="CDD" id="cd00761">
    <property type="entry name" value="Glyco_tranf_GTA_type"/>
    <property type="match status" value="1"/>
</dbReference>
<dbReference type="PATRIC" id="fig|271.14.peg.1968"/>
<dbReference type="InterPro" id="IPR001173">
    <property type="entry name" value="Glyco_trans_2-like"/>
</dbReference>
<evidence type="ECO:0000313" key="2">
    <source>
        <dbReference type="EMBL" id="KOX90700.1"/>
    </source>
</evidence>